<evidence type="ECO:0000256" key="3">
    <source>
        <dbReference type="ARBA" id="ARBA00022475"/>
    </source>
</evidence>
<evidence type="ECO:0000256" key="2">
    <source>
        <dbReference type="ARBA" id="ARBA00022448"/>
    </source>
</evidence>
<dbReference type="GO" id="GO:0055085">
    <property type="term" value="P:transmembrane transport"/>
    <property type="evidence" value="ECO:0007669"/>
    <property type="project" value="InterPro"/>
</dbReference>
<evidence type="ECO:0000313" key="9">
    <source>
        <dbReference type="EMBL" id="QOV18817.1"/>
    </source>
</evidence>
<feature type="domain" description="ABC transmembrane type-1" evidence="8">
    <location>
        <begin position="72"/>
        <end position="263"/>
    </location>
</feature>
<protein>
    <submittedName>
        <fullName evidence="9">Carbohydrate ABC transporter permease</fullName>
    </submittedName>
</protein>
<keyword evidence="4 7" id="KW-0812">Transmembrane</keyword>
<evidence type="ECO:0000256" key="6">
    <source>
        <dbReference type="ARBA" id="ARBA00023136"/>
    </source>
</evidence>
<dbReference type="PROSITE" id="PS50928">
    <property type="entry name" value="ABC_TM1"/>
    <property type="match status" value="1"/>
</dbReference>
<evidence type="ECO:0000256" key="1">
    <source>
        <dbReference type="ARBA" id="ARBA00004651"/>
    </source>
</evidence>
<dbReference type="InterPro" id="IPR035906">
    <property type="entry name" value="MetI-like_sf"/>
</dbReference>
<feature type="transmembrane region" description="Helical" evidence="7">
    <location>
        <begin position="107"/>
        <end position="128"/>
    </location>
</feature>
<accession>A0A7M2RGZ5</accession>
<gene>
    <name evidence="9" type="ORF">INP51_12535</name>
</gene>
<dbReference type="PANTHER" id="PTHR43744:SF8">
    <property type="entry name" value="SN-GLYCEROL-3-PHOSPHATE TRANSPORT SYSTEM PERMEASE PROTEIN UGPE"/>
    <property type="match status" value="1"/>
</dbReference>
<comment type="similarity">
    <text evidence="7">Belongs to the binding-protein-dependent transport system permease family.</text>
</comment>
<evidence type="ECO:0000313" key="10">
    <source>
        <dbReference type="Proteomes" id="UP000593601"/>
    </source>
</evidence>
<dbReference type="CDD" id="cd06261">
    <property type="entry name" value="TM_PBP2"/>
    <property type="match status" value="1"/>
</dbReference>
<keyword evidence="2 7" id="KW-0813">Transport</keyword>
<dbReference type="PANTHER" id="PTHR43744">
    <property type="entry name" value="ABC TRANSPORTER PERMEASE PROTEIN MG189-RELATED-RELATED"/>
    <property type="match status" value="1"/>
</dbReference>
<evidence type="ECO:0000256" key="5">
    <source>
        <dbReference type="ARBA" id="ARBA00022989"/>
    </source>
</evidence>
<dbReference type="EMBL" id="CP063304">
    <property type="protein sequence ID" value="QOV18817.1"/>
    <property type="molecule type" value="Genomic_DNA"/>
</dbReference>
<dbReference type="Gene3D" id="1.10.3720.10">
    <property type="entry name" value="MetI-like"/>
    <property type="match status" value="1"/>
</dbReference>
<reference evidence="9 10" key="1">
    <citation type="submission" date="2020-10" db="EMBL/GenBank/DDBJ databases">
        <title>Blautia liquoris sp.nov., isolated from the mud in a fermentation cellar used for the production of Chinese strong-flavoured liquor.</title>
        <authorList>
            <person name="Lu L."/>
        </authorList>
    </citation>
    <scope>NUCLEOTIDE SEQUENCE [LARGE SCALE GENOMIC DNA]</scope>
    <source>
        <strain evidence="9 10">LZLJ-3</strain>
    </source>
</reference>
<feature type="transmembrane region" description="Helical" evidence="7">
    <location>
        <begin position="12"/>
        <end position="35"/>
    </location>
</feature>
<dbReference type="SUPFAM" id="SSF161098">
    <property type="entry name" value="MetI-like"/>
    <property type="match status" value="1"/>
</dbReference>
<name>A0A7M2RGZ5_9FIRM</name>
<feature type="transmembrane region" description="Helical" evidence="7">
    <location>
        <begin position="242"/>
        <end position="263"/>
    </location>
</feature>
<proteinExistence type="inferred from homology"/>
<keyword evidence="5 7" id="KW-1133">Transmembrane helix</keyword>
<feature type="transmembrane region" description="Helical" evidence="7">
    <location>
        <begin position="140"/>
        <end position="162"/>
    </location>
</feature>
<comment type="subcellular location">
    <subcellularLocation>
        <location evidence="1 7">Cell membrane</location>
        <topology evidence="1 7">Multi-pass membrane protein</topology>
    </subcellularLocation>
</comment>
<keyword evidence="6 7" id="KW-0472">Membrane</keyword>
<dbReference type="KEGG" id="bliq:INP51_12535"/>
<evidence type="ECO:0000256" key="7">
    <source>
        <dbReference type="RuleBase" id="RU363032"/>
    </source>
</evidence>
<dbReference type="Pfam" id="PF00528">
    <property type="entry name" value="BPD_transp_1"/>
    <property type="match status" value="1"/>
</dbReference>
<dbReference type="AlphaFoldDB" id="A0A7M2RGZ5"/>
<organism evidence="9 10">
    <name type="scientific">Blautia liquoris</name>
    <dbReference type="NCBI Taxonomy" id="2779518"/>
    <lineage>
        <taxon>Bacteria</taxon>
        <taxon>Bacillati</taxon>
        <taxon>Bacillota</taxon>
        <taxon>Clostridia</taxon>
        <taxon>Lachnospirales</taxon>
        <taxon>Lachnospiraceae</taxon>
        <taxon>Blautia</taxon>
    </lineage>
</organism>
<sequence length="278" mass="31597">MKYEKWYGSIGRIMIFLVFLILSILVIFPLIWMFISSFKNNTEFLAEPWGWPAKFQFNNYIYALKYGVGKYFINSIIITVASVLCTVFFSALCAYAISRFQFKGKNLVFVFILGGMMISPEVNLVSLFKLLQNIHLYNTRVGLIITYCVFEYSFTVLLFRSYMLSLPKAIEESALLDGCSVMQSFLHIVIPMCKPIISSGALFTTMHVWNEYMFATVFIESDSLRTIPVGLVTLQAALKTDYPVLISGLTLSAVVVIIAYFIFQKQFIRGLSQGSIKG</sequence>
<evidence type="ECO:0000256" key="4">
    <source>
        <dbReference type="ARBA" id="ARBA00022692"/>
    </source>
</evidence>
<feature type="transmembrane region" description="Helical" evidence="7">
    <location>
        <begin position="174"/>
        <end position="197"/>
    </location>
</feature>
<keyword evidence="3" id="KW-1003">Cell membrane</keyword>
<feature type="transmembrane region" description="Helical" evidence="7">
    <location>
        <begin position="71"/>
        <end position="95"/>
    </location>
</feature>
<evidence type="ECO:0000259" key="8">
    <source>
        <dbReference type="PROSITE" id="PS50928"/>
    </source>
</evidence>
<dbReference type="RefSeq" id="WP_193735179.1">
    <property type="nucleotide sequence ID" value="NZ_CP063304.1"/>
</dbReference>
<keyword evidence="10" id="KW-1185">Reference proteome</keyword>
<dbReference type="InterPro" id="IPR000515">
    <property type="entry name" value="MetI-like"/>
</dbReference>
<dbReference type="Proteomes" id="UP000593601">
    <property type="component" value="Chromosome"/>
</dbReference>
<dbReference type="GO" id="GO:0005886">
    <property type="term" value="C:plasma membrane"/>
    <property type="evidence" value="ECO:0007669"/>
    <property type="project" value="UniProtKB-SubCell"/>
</dbReference>